<dbReference type="Proteomes" id="UP001235939">
    <property type="component" value="Chromosome 09"/>
</dbReference>
<evidence type="ECO:0000313" key="1">
    <source>
        <dbReference type="EMBL" id="UYV72460.1"/>
    </source>
</evidence>
<proteinExistence type="predicted"/>
<evidence type="ECO:0000313" key="2">
    <source>
        <dbReference type="Proteomes" id="UP001235939"/>
    </source>
</evidence>
<dbReference type="EMBL" id="CP092871">
    <property type="protein sequence ID" value="UYV72460.1"/>
    <property type="molecule type" value="Genomic_DNA"/>
</dbReference>
<reference evidence="1 2" key="1">
    <citation type="submission" date="2022-01" db="EMBL/GenBank/DDBJ databases">
        <title>A chromosomal length assembly of Cordylochernes scorpioides.</title>
        <authorList>
            <person name="Zeh D."/>
            <person name="Zeh J."/>
        </authorList>
    </citation>
    <scope>NUCLEOTIDE SEQUENCE [LARGE SCALE GENOMIC DNA]</scope>
    <source>
        <strain evidence="1">IN4F17</strain>
        <tissue evidence="1">Whole Body</tissue>
    </source>
</reference>
<sequence length="163" mass="18194">MDRPGKFGRGLAVLIKTLEIKFKEIAYNQSKPREGTTEAQAKEIFLTDKTIPIINVYHHDNTSINTGLIETLSEASSDIAIILGDLTPKDQLGDHLSRITKGTMMRDRFVAGIKSEILQKKLLQEDDDVTLDKIFAVAISFELAEINTRELQDKLVAKISPVN</sequence>
<organism evidence="1 2">
    <name type="scientific">Cordylochernes scorpioides</name>
    <dbReference type="NCBI Taxonomy" id="51811"/>
    <lineage>
        <taxon>Eukaryota</taxon>
        <taxon>Metazoa</taxon>
        <taxon>Ecdysozoa</taxon>
        <taxon>Arthropoda</taxon>
        <taxon>Chelicerata</taxon>
        <taxon>Arachnida</taxon>
        <taxon>Pseudoscorpiones</taxon>
        <taxon>Cheliferoidea</taxon>
        <taxon>Chernetidae</taxon>
        <taxon>Cordylochernes</taxon>
    </lineage>
</organism>
<gene>
    <name evidence="1" type="ORF">LAZ67_9003238</name>
</gene>
<name>A0ABY6KUC5_9ARAC</name>
<accession>A0ABY6KUC5</accession>
<keyword evidence="2" id="KW-1185">Reference proteome</keyword>
<protein>
    <submittedName>
        <fullName evidence="1">Uncharacterized protein</fullName>
    </submittedName>
</protein>